<dbReference type="PANTHER" id="PTHR34512:SF30">
    <property type="entry name" value="OUTER MEMBRANE PROTEIN ASSEMBLY FACTOR BAMB"/>
    <property type="match status" value="1"/>
</dbReference>
<protein>
    <submittedName>
        <fullName evidence="2">Outer membrane protein assembly factor BamB</fullName>
    </submittedName>
</protein>
<dbReference type="Pfam" id="PF13360">
    <property type="entry name" value="PQQ_2"/>
    <property type="match status" value="2"/>
</dbReference>
<accession>A0A1X6YSP7</accession>
<dbReference type="InterPro" id="IPR015943">
    <property type="entry name" value="WD40/YVTN_repeat-like_dom_sf"/>
</dbReference>
<dbReference type="SUPFAM" id="SSF50998">
    <property type="entry name" value="Quinoprotein alcohol dehydrogenase-like"/>
    <property type="match status" value="1"/>
</dbReference>
<dbReference type="InterPro" id="IPR002372">
    <property type="entry name" value="PQQ_rpt_dom"/>
</dbReference>
<feature type="domain" description="Pyrrolo-quinoline quinone repeat" evidence="1">
    <location>
        <begin position="404"/>
        <end position="463"/>
    </location>
</feature>
<evidence type="ECO:0000313" key="2">
    <source>
        <dbReference type="EMBL" id="SLN29356.1"/>
    </source>
</evidence>
<dbReference type="Proteomes" id="UP000193963">
    <property type="component" value="Unassembled WGS sequence"/>
</dbReference>
<dbReference type="SMART" id="SM00564">
    <property type="entry name" value="PQQ"/>
    <property type="match status" value="6"/>
</dbReference>
<evidence type="ECO:0000259" key="1">
    <source>
        <dbReference type="Pfam" id="PF13360"/>
    </source>
</evidence>
<organism evidence="2 3">
    <name type="scientific">Pseudooceanicola marinus</name>
    <dbReference type="NCBI Taxonomy" id="396013"/>
    <lineage>
        <taxon>Bacteria</taxon>
        <taxon>Pseudomonadati</taxon>
        <taxon>Pseudomonadota</taxon>
        <taxon>Alphaproteobacteria</taxon>
        <taxon>Rhodobacterales</taxon>
        <taxon>Paracoccaceae</taxon>
        <taxon>Pseudooceanicola</taxon>
    </lineage>
</organism>
<proteinExistence type="predicted"/>
<dbReference type="AlphaFoldDB" id="A0A1X6YSP7"/>
<dbReference type="EMBL" id="FWFN01000002">
    <property type="protein sequence ID" value="SLN29356.1"/>
    <property type="molecule type" value="Genomic_DNA"/>
</dbReference>
<reference evidence="2 3" key="1">
    <citation type="submission" date="2017-03" db="EMBL/GenBank/DDBJ databases">
        <authorList>
            <person name="Afonso C.L."/>
            <person name="Miller P.J."/>
            <person name="Scott M.A."/>
            <person name="Spackman E."/>
            <person name="Goraichik I."/>
            <person name="Dimitrov K.M."/>
            <person name="Suarez D.L."/>
            <person name="Swayne D.E."/>
        </authorList>
    </citation>
    <scope>NUCLEOTIDE SEQUENCE [LARGE SCALE GENOMIC DNA]</scope>
    <source>
        <strain evidence="2 3">CECT 7751</strain>
    </source>
</reference>
<dbReference type="Gene3D" id="2.130.10.10">
    <property type="entry name" value="YVTN repeat-like/Quinoprotein amine dehydrogenase"/>
    <property type="match status" value="1"/>
</dbReference>
<sequence>MRGMTKQGSSVGNRIMAAEGPRRRAGRLLPLGLATLLALSACAEREVTLLGEREDLRSVLTDQVPGDVAEVPVNEARPISLPAQTTNANWTQGSGTPSTRVAHAALSGAPQLIWQTKIGDGDGRKAFITSDPVVASGRIFTLDSTGHVAATSPAGALLWQTEMVPAQDRTGQASGGGVAYGDGRVFVTTGFGELSALDPETGTVLWRQKLLAPATGAPTVYDGLVYVTSGESQAWAVDTETGRVRWQLSATPDVNNFAGAPSPALTDQYALFGFGSGEVQAAFRQGGMSVWSTIITGRRSGFARANLSDITGDPVVVGDTVYAGNQSGRMVALDLASGTRKWTADEGPMGPAWVTGGSVFILSDGNELVRLDAETGARIWGVDLPFFQKSRPRRQGAVFAHYGPVLAGGRLVVASSDGFLRFFDPVSGALAGTAELPAGAASAPVVAGGVLYVLNKKGQLLAYR</sequence>
<keyword evidence="3" id="KW-1185">Reference proteome</keyword>
<feature type="domain" description="Pyrrolo-quinoline quinone repeat" evidence="1">
    <location>
        <begin position="145"/>
        <end position="380"/>
    </location>
</feature>
<dbReference type="InterPro" id="IPR018391">
    <property type="entry name" value="PQQ_b-propeller_rpt"/>
</dbReference>
<dbReference type="PANTHER" id="PTHR34512">
    <property type="entry name" value="CELL SURFACE PROTEIN"/>
    <property type="match status" value="1"/>
</dbReference>
<name>A0A1X6YSP7_9RHOB</name>
<gene>
    <name evidence="2" type="primary">bamB</name>
    <name evidence="2" type="ORF">PSM7751_01192</name>
</gene>
<dbReference type="InterPro" id="IPR011047">
    <property type="entry name" value="Quinoprotein_ADH-like_sf"/>
</dbReference>
<evidence type="ECO:0000313" key="3">
    <source>
        <dbReference type="Proteomes" id="UP000193963"/>
    </source>
</evidence>